<name>A0A183CZ97_9BILA</name>
<sequence>MRLSLSLIVAVATSVNAASFFTGEWAENLKHFFRQTQQSIEQKSGHLLAELSKKVDSAQNFVQRSKSAFSTLAQNLKSGSEKLKATVMETAETTLRGAGDEVPF</sequence>
<dbReference type="OrthoDB" id="5840413at2759"/>
<keyword evidence="3" id="KW-1185">Reference proteome</keyword>
<feature type="chain" id="PRO_5043138511" evidence="1">
    <location>
        <begin position="18"/>
        <end position="104"/>
    </location>
</feature>
<dbReference type="WBParaSite" id="GPUH_0000179201-mRNA-1">
    <property type="protein sequence ID" value="GPUH_0000179201-mRNA-1"/>
    <property type="gene ID" value="GPUH_0000179201"/>
</dbReference>
<evidence type="ECO:0000313" key="3">
    <source>
        <dbReference type="Proteomes" id="UP000271098"/>
    </source>
</evidence>
<protein>
    <submittedName>
        <fullName evidence="4">Apolipoprotein C-I</fullName>
    </submittedName>
</protein>
<dbReference type="AlphaFoldDB" id="A0A183CZ97"/>
<reference evidence="4" key="1">
    <citation type="submission" date="2016-06" db="UniProtKB">
        <authorList>
            <consortium name="WormBaseParasite"/>
        </authorList>
    </citation>
    <scope>IDENTIFICATION</scope>
</reference>
<reference evidence="2 3" key="2">
    <citation type="submission" date="2018-11" db="EMBL/GenBank/DDBJ databases">
        <authorList>
            <consortium name="Pathogen Informatics"/>
        </authorList>
    </citation>
    <scope>NUCLEOTIDE SEQUENCE [LARGE SCALE GENOMIC DNA]</scope>
</reference>
<dbReference type="Proteomes" id="UP000271098">
    <property type="component" value="Unassembled WGS sequence"/>
</dbReference>
<dbReference type="EMBL" id="UYRT01002337">
    <property type="protein sequence ID" value="VDK30936.1"/>
    <property type="molecule type" value="Genomic_DNA"/>
</dbReference>
<gene>
    <name evidence="2" type="ORF">GPUH_LOCUS1788</name>
</gene>
<organism evidence="4">
    <name type="scientific">Gongylonema pulchrum</name>
    <dbReference type="NCBI Taxonomy" id="637853"/>
    <lineage>
        <taxon>Eukaryota</taxon>
        <taxon>Metazoa</taxon>
        <taxon>Ecdysozoa</taxon>
        <taxon>Nematoda</taxon>
        <taxon>Chromadorea</taxon>
        <taxon>Rhabditida</taxon>
        <taxon>Spirurina</taxon>
        <taxon>Spiruromorpha</taxon>
        <taxon>Spiruroidea</taxon>
        <taxon>Gongylonematidae</taxon>
        <taxon>Gongylonema</taxon>
    </lineage>
</organism>
<evidence type="ECO:0000313" key="2">
    <source>
        <dbReference type="EMBL" id="VDK30936.1"/>
    </source>
</evidence>
<evidence type="ECO:0000313" key="4">
    <source>
        <dbReference type="WBParaSite" id="GPUH_0000179201-mRNA-1"/>
    </source>
</evidence>
<feature type="signal peptide" evidence="1">
    <location>
        <begin position="1"/>
        <end position="17"/>
    </location>
</feature>
<proteinExistence type="predicted"/>
<evidence type="ECO:0000256" key="1">
    <source>
        <dbReference type="SAM" id="SignalP"/>
    </source>
</evidence>
<accession>A0A183CZ97</accession>
<keyword evidence="1" id="KW-0732">Signal</keyword>